<dbReference type="PANTHER" id="PTHR12126:SF16">
    <property type="entry name" value="MIOREX COMPLEX COMPONENT 2"/>
    <property type="match status" value="1"/>
</dbReference>
<evidence type="ECO:0000313" key="4">
    <source>
        <dbReference type="Proteomes" id="UP000241462"/>
    </source>
</evidence>
<dbReference type="InterPro" id="IPR001509">
    <property type="entry name" value="Epimerase_deHydtase"/>
</dbReference>
<dbReference type="InterPro" id="IPR051207">
    <property type="entry name" value="ComplexI_NDUFA9_subunit"/>
</dbReference>
<dbReference type="InterPro" id="IPR036291">
    <property type="entry name" value="NAD(P)-bd_dom_sf"/>
</dbReference>
<organism evidence="3 4">
    <name type="scientific">Coniella lustricola</name>
    <dbReference type="NCBI Taxonomy" id="2025994"/>
    <lineage>
        <taxon>Eukaryota</taxon>
        <taxon>Fungi</taxon>
        <taxon>Dikarya</taxon>
        <taxon>Ascomycota</taxon>
        <taxon>Pezizomycotina</taxon>
        <taxon>Sordariomycetes</taxon>
        <taxon>Sordariomycetidae</taxon>
        <taxon>Diaporthales</taxon>
        <taxon>Schizoparmaceae</taxon>
        <taxon>Coniella</taxon>
    </lineage>
</organism>
<protein>
    <submittedName>
        <fullName evidence="3">NAD dependent epimerase/dehydratase</fullName>
    </submittedName>
</protein>
<dbReference type="EMBL" id="KZ678762">
    <property type="protein sequence ID" value="PSR75461.1"/>
    <property type="molecule type" value="Genomic_DNA"/>
</dbReference>
<dbReference type="FunCoup" id="A0A2T2ZSU8">
    <property type="interactions" value="88"/>
</dbReference>
<proteinExistence type="predicted"/>
<dbReference type="GO" id="GO:0005739">
    <property type="term" value="C:mitochondrion"/>
    <property type="evidence" value="ECO:0007669"/>
    <property type="project" value="TreeGrafter"/>
</dbReference>
<dbReference type="GO" id="GO:0044877">
    <property type="term" value="F:protein-containing complex binding"/>
    <property type="evidence" value="ECO:0007669"/>
    <property type="project" value="TreeGrafter"/>
</dbReference>
<name>A0A2T2ZSU8_9PEZI</name>
<evidence type="ECO:0000313" key="3">
    <source>
        <dbReference type="EMBL" id="PSR75461.1"/>
    </source>
</evidence>
<accession>A0A2T2ZSU8</accession>
<evidence type="ECO:0000259" key="2">
    <source>
        <dbReference type="Pfam" id="PF01370"/>
    </source>
</evidence>
<dbReference type="Proteomes" id="UP000241462">
    <property type="component" value="Unassembled WGS sequence"/>
</dbReference>
<dbReference type="STRING" id="2025994.A0A2T2ZSU8"/>
<feature type="domain" description="NAD-dependent epimerase/dehydratase" evidence="2">
    <location>
        <begin position="10"/>
        <end position="87"/>
    </location>
</feature>
<dbReference type="OrthoDB" id="276721at2759"/>
<dbReference type="SUPFAM" id="SSF51735">
    <property type="entry name" value="NAD(P)-binding Rossmann-fold domains"/>
    <property type="match status" value="1"/>
</dbReference>
<gene>
    <name evidence="3" type="ORF">BD289DRAFT_418897</name>
</gene>
<evidence type="ECO:0000256" key="1">
    <source>
        <dbReference type="SAM" id="MobiDB-lite"/>
    </source>
</evidence>
<dbReference type="Pfam" id="PF01370">
    <property type="entry name" value="Epimerase"/>
    <property type="match status" value="1"/>
</dbReference>
<dbReference type="AlphaFoldDB" id="A0A2T2ZSU8"/>
<sequence>MASKTAAKKIVVCGGNGFLGSRICKYAVARGWDVTSISRSGEPKWSAVTSSESPPEWSHKVSWERADIFKPATYAPLLTGADYVVHSMGILLEADYKRVVSGQESPIAGLRKAFSQPASSSSSADSSIENPLERNDNSSTPSSSSSSNNSSTSTDSNDKSPQITYESMNRDSALLLARTAADKSASAFLYVSAAGGAPVLPTRYITTKRSAESRIASEFPRMRGIFIRPPFLYDSSRKFTIPMAAMTGVGAMFNSVTGGIMSGFLGAAGTKPLKVDVVAKAAVEALEDESTRGPVEVPELEDLAEKAWRKGML</sequence>
<keyword evidence="4" id="KW-1185">Reference proteome</keyword>
<dbReference type="Gene3D" id="3.40.50.720">
    <property type="entry name" value="NAD(P)-binding Rossmann-like Domain"/>
    <property type="match status" value="1"/>
</dbReference>
<dbReference type="InParanoid" id="A0A2T2ZSU8"/>
<feature type="compositionally biased region" description="Low complexity" evidence="1">
    <location>
        <begin position="113"/>
        <end position="127"/>
    </location>
</feature>
<dbReference type="PANTHER" id="PTHR12126">
    <property type="entry name" value="NADH-UBIQUINONE OXIDOREDUCTASE 39 KDA SUBUNIT-RELATED"/>
    <property type="match status" value="1"/>
</dbReference>
<feature type="compositionally biased region" description="Low complexity" evidence="1">
    <location>
        <begin position="137"/>
        <end position="155"/>
    </location>
</feature>
<feature type="region of interest" description="Disordered" evidence="1">
    <location>
        <begin position="111"/>
        <end position="163"/>
    </location>
</feature>
<reference evidence="3 4" key="1">
    <citation type="journal article" date="2018" name="Mycol. Prog.">
        <title>Coniella lustricola, a new species from submerged detritus.</title>
        <authorList>
            <person name="Raudabaugh D.B."/>
            <person name="Iturriaga T."/>
            <person name="Carver A."/>
            <person name="Mondo S."/>
            <person name="Pangilinan J."/>
            <person name="Lipzen A."/>
            <person name="He G."/>
            <person name="Amirebrahimi M."/>
            <person name="Grigoriev I.V."/>
            <person name="Miller A.N."/>
        </authorList>
    </citation>
    <scope>NUCLEOTIDE SEQUENCE [LARGE SCALE GENOMIC DNA]</scope>
    <source>
        <strain evidence="3 4">B22-T-1</strain>
    </source>
</reference>